<proteinExistence type="predicted"/>
<dbReference type="Proteomes" id="UP001239019">
    <property type="component" value="Unassembled WGS sequence"/>
</dbReference>
<evidence type="ECO:0000256" key="1">
    <source>
        <dbReference type="SAM" id="Phobius"/>
    </source>
</evidence>
<evidence type="ECO:0000313" key="2">
    <source>
        <dbReference type="EMBL" id="MDQ2070411.1"/>
    </source>
</evidence>
<reference evidence="2 3" key="1">
    <citation type="submission" date="2023-08" db="EMBL/GenBank/DDBJ databases">
        <title>Whole-genome sequencing of halo(alkali)philic microorganisms from hypersaline lakes.</title>
        <authorList>
            <person name="Sorokin D.Y."/>
            <person name="Abbas B."/>
            <person name="Merkel A.Y."/>
        </authorList>
    </citation>
    <scope>NUCLEOTIDE SEQUENCE [LARGE SCALE GENOMIC DNA]</scope>
    <source>
        <strain evidence="2 3">AB-CW4</strain>
    </source>
</reference>
<gene>
    <name evidence="2" type="ORF">RBH19_11020</name>
</gene>
<keyword evidence="3" id="KW-1185">Reference proteome</keyword>
<sequence length="87" mass="9422">MQSNKAGRLRLLGSTLWPSFLVAGGASGIFFASIDPEMLRLETVPGLELSRMAGYTIGFFMFWMVGLASSLLTILLLGPGEPSSRRQ</sequence>
<keyword evidence="1" id="KW-0472">Membrane</keyword>
<evidence type="ECO:0008006" key="4">
    <source>
        <dbReference type="Google" id="ProtNLM"/>
    </source>
</evidence>
<evidence type="ECO:0000313" key="3">
    <source>
        <dbReference type="Proteomes" id="UP001239019"/>
    </source>
</evidence>
<dbReference type="EMBL" id="JAVDDT010000007">
    <property type="protein sequence ID" value="MDQ2070411.1"/>
    <property type="molecule type" value="Genomic_DNA"/>
</dbReference>
<protein>
    <recommendedName>
        <fullName evidence="4">Transmembrane protein</fullName>
    </recommendedName>
</protein>
<feature type="transmembrane region" description="Helical" evidence="1">
    <location>
        <begin position="12"/>
        <end position="34"/>
    </location>
</feature>
<name>A0ABU0W8R6_9GAMM</name>
<comment type="caution">
    <text evidence="2">The sequence shown here is derived from an EMBL/GenBank/DDBJ whole genome shotgun (WGS) entry which is preliminary data.</text>
</comment>
<keyword evidence="1" id="KW-1133">Transmembrane helix</keyword>
<organism evidence="2 3">
    <name type="scientific">Natronospira bacteriovora</name>
    <dbReference type="NCBI Taxonomy" id="3069753"/>
    <lineage>
        <taxon>Bacteria</taxon>
        <taxon>Pseudomonadati</taxon>
        <taxon>Pseudomonadota</taxon>
        <taxon>Gammaproteobacteria</taxon>
        <taxon>Natronospirales</taxon>
        <taxon>Natronospiraceae</taxon>
        <taxon>Natronospira</taxon>
    </lineage>
</organism>
<keyword evidence="1" id="KW-0812">Transmembrane</keyword>
<dbReference type="RefSeq" id="WP_306728911.1">
    <property type="nucleotide sequence ID" value="NZ_JAVDDT010000007.1"/>
</dbReference>
<feature type="transmembrane region" description="Helical" evidence="1">
    <location>
        <begin position="54"/>
        <end position="77"/>
    </location>
</feature>
<accession>A0ABU0W8R6</accession>